<dbReference type="EnsemblMetazoa" id="BGLB022595-RA">
    <property type="protein sequence ID" value="BGLB022595-PA"/>
    <property type="gene ID" value="BGLB022595"/>
</dbReference>
<gene>
    <name evidence="1" type="primary">106069072</name>
</gene>
<dbReference type="VEuPathDB" id="VectorBase:BGLB022595"/>
<protein>
    <submittedName>
        <fullName evidence="1">Uncharacterized protein</fullName>
    </submittedName>
</protein>
<dbReference type="InterPro" id="IPR012337">
    <property type="entry name" value="RNaseH-like_sf"/>
</dbReference>
<dbReference type="PANTHER" id="PTHR45913:SF10">
    <property type="entry name" value="DUF4371 DOMAIN-CONTAINING PROTEIN"/>
    <property type="match status" value="1"/>
</dbReference>
<dbReference type="SUPFAM" id="SSF53098">
    <property type="entry name" value="Ribonuclease H-like"/>
    <property type="match status" value="1"/>
</dbReference>
<proteinExistence type="predicted"/>
<organism evidence="1 2">
    <name type="scientific">Biomphalaria glabrata</name>
    <name type="common">Bloodfluke planorb</name>
    <name type="synonym">Freshwater snail</name>
    <dbReference type="NCBI Taxonomy" id="6526"/>
    <lineage>
        <taxon>Eukaryota</taxon>
        <taxon>Metazoa</taxon>
        <taxon>Spiralia</taxon>
        <taxon>Lophotrochozoa</taxon>
        <taxon>Mollusca</taxon>
        <taxon>Gastropoda</taxon>
        <taxon>Heterobranchia</taxon>
        <taxon>Euthyneura</taxon>
        <taxon>Panpulmonata</taxon>
        <taxon>Hygrophila</taxon>
        <taxon>Lymnaeoidea</taxon>
        <taxon>Planorbidae</taxon>
        <taxon>Biomphalaria</taxon>
    </lineage>
</organism>
<dbReference type="KEGG" id="bgt:106069072"/>
<reference evidence="1" key="1">
    <citation type="submission" date="2020-05" db="UniProtKB">
        <authorList>
            <consortium name="EnsemblMetazoa"/>
        </authorList>
    </citation>
    <scope>IDENTIFICATION</scope>
    <source>
        <strain evidence="1">BB02</strain>
    </source>
</reference>
<evidence type="ECO:0000313" key="1">
    <source>
        <dbReference type="EnsemblMetazoa" id="BGLB022595-PA"/>
    </source>
</evidence>
<dbReference type="AlphaFoldDB" id="A0A2C9KR36"/>
<dbReference type="VEuPathDB" id="VectorBase:BGLAX_045062"/>
<name>A0A2C9KR36_BIOGL</name>
<dbReference type="STRING" id="6526.A0A2C9KR36"/>
<accession>A0A2C9KR36</accession>
<sequence>MKFHANIQEQVKKDINACQAYSICLDKSTDVTSSARLAIIAKYSKGNEIHEELIKLATLPTTTTGADICQTIVTELRNAGVDLKNIVSVTTDGAPSMTGKDAGFFDFVYRTCWTPTKNFSLHCAPTSPMFKKRLKELEDIMKCVTKTVNFITARCLKKRKFEQLLNEVQSSYSGLLI</sequence>
<dbReference type="PANTHER" id="PTHR45913">
    <property type="entry name" value="EPM2A-INTERACTING PROTEIN 1"/>
    <property type="match status" value="1"/>
</dbReference>
<evidence type="ECO:0000313" key="2">
    <source>
        <dbReference type="Proteomes" id="UP000076420"/>
    </source>
</evidence>
<dbReference type="Proteomes" id="UP000076420">
    <property type="component" value="Unassembled WGS sequence"/>
</dbReference>